<sequence>MAGRKPIPSNLKVLRGTDQKCRMNPHEARPNPEIPSAPRHLSREALMEWGRITDELHRLGLLSNIDRAALAAYCQAYGRWSEAEAQIYADPDNPRLTTVTANGTTIQHPLVGIANSAALLMHKFLTEFGMTPSSRTRVAAAGNREKNKQGFAALG</sequence>
<dbReference type="InterPro" id="IPR006448">
    <property type="entry name" value="Phage_term_ssu_P27"/>
</dbReference>
<gene>
    <name evidence="1" type="ordered locus">DVU_1504</name>
</gene>
<dbReference type="PATRIC" id="fig|882.5.peg.1392"/>
<proteinExistence type="predicted"/>
<reference evidence="1 2" key="1">
    <citation type="journal article" date="2004" name="Nat. Biotechnol.">
        <title>The genome sequence of the anaerobic, sulfate-reducing bacterium Desulfovibrio vulgaris Hildenborough.</title>
        <authorList>
            <person name="Heidelberg J.F."/>
            <person name="Seshadri R."/>
            <person name="Haveman S.A."/>
            <person name="Hemme C.L."/>
            <person name="Paulsen I.T."/>
            <person name="Kolonay J.F."/>
            <person name="Eisen J.A."/>
            <person name="Ward N."/>
            <person name="Methe B."/>
            <person name="Brinkac L.M."/>
            <person name="Daugherty S.C."/>
            <person name="Deboy R.T."/>
            <person name="Dodson R.J."/>
            <person name="Durkin A.S."/>
            <person name="Madupu R."/>
            <person name="Nelson W.C."/>
            <person name="Sullivan S.A."/>
            <person name="Fouts D."/>
            <person name="Haft D.H."/>
            <person name="Selengut J."/>
            <person name="Peterson J.D."/>
            <person name="Davidsen T.M."/>
            <person name="Zafar N."/>
            <person name="Zhou L."/>
            <person name="Radune D."/>
            <person name="Dimitrov G."/>
            <person name="Hance M."/>
            <person name="Tran K."/>
            <person name="Khouri H."/>
            <person name="Gill J."/>
            <person name="Utterback T.R."/>
            <person name="Feldblyum T.V."/>
            <person name="Wall J.D."/>
            <person name="Voordouw G."/>
            <person name="Fraser C.M."/>
        </authorList>
    </citation>
    <scope>NUCLEOTIDE SEQUENCE [LARGE SCALE GENOMIC DNA]</scope>
    <source>
        <strain evidence="2">ATCC 29579 / DSM 644 / NCIMB 8303 / VKM B-1760 / Hildenborough</strain>
    </source>
</reference>
<accession>Q72BY0</accession>
<protein>
    <submittedName>
        <fullName evidence="1">Terminase, small subunit</fullName>
    </submittedName>
</protein>
<name>Q72BY0_NITV2</name>
<dbReference type="OrthoDB" id="6010489at2"/>
<dbReference type="EnsemblBacteria" id="AAS95982">
    <property type="protein sequence ID" value="AAS95982"/>
    <property type="gene ID" value="DVU_1504"/>
</dbReference>
<dbReference type="STRING" id="882.DVU_1504"/>
<dbReference type="KEGG" id="dvu:DVU_1504"/>
<dbReference type="Proteomes" id="UP000002194">
    <property type="component" value="Chromosome"/>
</dbReference>
<evidence type="ECO:0000313" key="2">
    <source>
        <dbReference type="Proteomes" id="UP000002194"/>
    </source>
</evidence>
<dbReference type="PhylomeDB" id="Q72BY0"/>
<dbReference type="AlphaFoldDB" id="Q72BY0"/>
<dbReference type="PaxDb" id="882-DVU_1504"/>
<keyword evidence="2" id="KW-1185">Reference proteome</keyword>
<organism evidence="1 2">
    <name type="scientific">Nitratidesulfovibrio vulgaris (strain ATCC 29579 / DSM 644 / CCUG 34227 / NCIMB 8303 / VKM B-1760 / Hildenborough)</name>
    <name type="common">Desulfovibrio vulgaris</name>
    <dbReference type="NCBI Taxonomy" id="882"/>
    <lineage>
        <taxon>Bacteria</taxon>
        <taxon>Pseudomonadati</taxon>
        <taxon>Thermodesulfobacteriota</taxon>
        <taxon>Desulfovibrionia</taxon>
        <taxon>Desulfovibrionales</taxon>
        <taxon>Desulfovibrionaceae</taxon>
        <taxon>Nitratidesulfovibrio</taxon>
    </lineage>
</organism>
<dbReference type="Pfam" id="PF05119">
    <property type="entry name" value="Terminase_4"/>
    <property type="match status" value="1"/>
</dbReference>
<dbReference type="EMBL" id="AE017285">
    <property type="protein sequence ID" value="AAS95982.1"/>
    <property type="molecule type" value="Genomic_DNA"/>
</dbReference>
<dbReference type="RefSeq" id="WP_010938796.1">
    <property type="nucleotide sequence ID" value="NC_002937.3"/>
</dbReference>
<evidence type="ECO:0000313" key="1">
    <source>
        <dbReference type="EMBL" id="AAS95982.1"/>
    </source>
</evidence>
<dbReference type="eggNOG" id="COG3747">
    <property type="taxonomic scope" value="Bacteria"/>
</dbReference>
<dbReference type="NCBIfam" id="TIGR01558">
    <property type="entry name" value="sm_term_P27"/>
    <property type="match status" value="1"/>
</dbReference>
<dbReference type="HOGENOM" id="CLU_107958_2_0_7"/>